<dbReference type="PIRSF" id="PIRSF000484">
    <property type="entry name" value="NAPRT"/>
    <property type="match status" value="1"/>
</dbReference>
<dbReference type="RefSeq" id="WP_236087520.1">
    <property type="nucleotide sequence ID" value="NZ_JAKGSG010000007.1"/>
</dbReference>
<dbReference type="Proteomes" id="UP001165405">
    <property type="component" value="Unassembled WGS sequence"/>
</dbReference>
<comment type="similarity">
    <text evidence="2 9">Belongs to the NAPRTase family.</text>
</comment>
<feature type="region of interest" description="Disordered" evidence="10">
    <location>
        <begin position="436"/>
        <end position="457"/>
    </location>
</feature>
<evidence type="ECO:0000313" key="12">
    <source>
        <dbReference type="EMBL" id="MCF4119780.1"/>
    </source>
</evidence>
<reference evidence="12" key="1">
    <citation type="submission" date="2022-01" db="EMBL/GenBank/DDBJ databases">
        <title>Antribacter sp. nov., isolated from Guizhou of China.</title>
        <authorList>
            <person name="Chengliang C."/>
            <person name="Ya Z."/>
        </authorList>
    </citation>
    <scope>NUCLEOTIDE SEQUENCE</scope>
    <source>
        <strain evidence="12">KLBMP 9083</strain>
    </source>
</reference>
<evidence type="ECO:0000256" key="1">
    <source>
        <dbReference type="ARBA" id="ARBA00004952"/>
    </source>
</evidence>
<dbReference type="GO" id="GO:0016757">
    <property type="term" value="F:glycosyltransferase activity"/>
    <property type="evidence" value="ECO:0007669"/>
    <property type="project" value="UniProtKB-KW"/>
</dbReference>
<evidence type="ECO:0000256" key="4">
    <source>
        <dbReference type="ARBA" id="ARBA00022553"/>
    </source>
</evidence>
<comment type="catalytic activity">
    <reaction evidence="8 9">
        <text>5-phospho-alpha-D-ribose 1-diphosphate + nicotinate + ATP + H2O = nicotinate beta-D-ribonucleotide + ADP + phosphate + diphosphate</text>
        <dbReference type="Rhea" id="RHEA:36163"/>
        <dbReference type="ChEBI" id="CHEBI:15377"/>
        <dbReference type="ChEBI" id="CHEBI:30616"/>
        <dbReference type="ChEBI" id="CHEBI:32544"/>
        <dbReference type="ChEBI" id="CHEBI:33019"/>
        <dbReference type="ChEBI" id="CHEBI:43474"/>
        <dbReference type="ChEBI" id="CHEBI:57502"/>
        <dbReference type="ChEBI" id="CHEBI:58017"/>
        <dbReference type="ChEBI" id="CHEBI:456216"/>
        <dbReference type="EC" id="6.3.4.21"/>
    </reaction>
</comment>
<evidence type="ECO:0000256" key="8">
    <source>
        <dbReference type="ARBA" id="ARBA00048668"/>
    </source>
</evidence>
<dbReference type="NCBIfam" id="NF009131">
    <property type="entry name" value="PRK12484.1"/>
    <property type="match status" value="1"/>
</dbReference>
<feature type="domain" description="Nicotinate phosphoribosyltransferase N-terminal" evidence="11">
    <location>
        <begin position="22"/>
        <end position="146"/>
    </location>
</feature>
<dbReference type="InterPro" id="IPR013785">
    <property type="entry name" value="Aldolase_TIM"/>
</dbReference>
<evidence type="ECO:0000256" key="9">
    <source>
        <dbReference type="RuleBase" id="RU365100"/>
    </source>
</evidence>
<keyword evidence="4" id="KW-0597">Phosphoprotein</keyword>
<dbReference type="InterPro" id="IPR006405">
    <property type="entry name" value="Nic_PRibTrfase_pncB"/>
</dbReference>
<protein>
    <recommendedName>
        <fullName evidence="3 9">Nicotinate phosphoribosyltransferase</fullName>
        <ecNumber evidence="3 9">6.3.4.21</ecNumber>
    </recommendedName>
</protein>
<evidence type="ECO:0000256" key="6">
    <source>
        <dbReference type="ARBA" id="ARBA00022642"/>
    </source>
</evidence>
<keyword evidence="7 9" id="KW-0808">Transferase</keyword>
<proteinExistence type="inferred from homology"/>
<dbReference type="EMBL" id="JAKGSG010000007">
    <property type="protein sequence ID" value="MCF4119780.1"/>
    <property type="molecule type" value="Genomic_DNA"/>
</dbReference>
<dbReference type="GO" id="GO:0034355">
    <property type="term" value="P:NAD+ biosynthetic process via the salvage pathway"/>
    <property type="evidence" value="ECO:0007669"/>
    <property type="project" value="TreeGrafter"/>
</dbReference>
<evidence type="ECO:0000259" key="11">
    <source>
        <dbReference type="Pfam" id="PF17767"/>
    </source>
</evidence>
<dbReference type="InterPro" id="IPR036068">
    <property type="entry name" value="Nicotinate_pribotase-like_C"/>
</dbReference>
<dbReference type="Gene3D" id="3.20.20.70">
    <property type="entry name" value="Aldolase class I"/>
    <property type="match status" value="1"/>
</dbReference>
<organism evidence="12 13">
    <name type="scientific">Antribacter soli</name>
    <dbReference type="NCBI Taxonomy" id="2910976"/>
    <lineage>
        <taxon>Bacteria</taxon>
        <taxon>Bacillati</taxon>
        <taxon>Actinomycetota</taxon>
        <taxon>Actinomycetes</taxon>
        <taxon>Micrococcales</taxon>
        <taxon>Promicromonosporaceae</taxon>
        <taxon>Antribacter</taxon>
    </lineage>
</organism>
<accession>A0AA41QBL2</accession>
<comment type="function">
    <text evidence="9">Catalyzes the first step in the biosynthesis of NAD from nicotinic acid, the ATP-dependent synthesis of beta-nicotinate D-ribonucleotide from nicotinate and 5-phospho-D-ribose 1-phosphate.</text>
</comment>
<dbReference type="NCBIfam" id="TIGR01513">
    <property type="entry name" value="NAPRTase_put"/>
    <property type="match status" value="1"/>
</dbReference>
<evidence type="ECO:0000256" key="3">
    <source>
        <dbReference type="ARBA" id="ARBA00013236"/>
    </source>
</evidence>
<dbReference type="PANTHER" id="PTHR11098:SF8">
    <property type="entry name" value="NICOTINATE PHOSPHORIBOSYLTRANSFERASE PNCB1"/>
    <property type="match status" value="1"/>
</dbReference>
<keyword evidence="6 9" id="KW-0662">Pyridine nucleotide biosynthesis</keyword>
<dbReference type="PANTHER" id="PTHR11098">
    <property type="entry name" value="NICOTINATE PHOSPHORIBOSYLTRANSFERASE"/>
    <property type="match status" value="1"/>
</dbReference>
<evidence type="ECO:0000256" key="5">
    <source>
        <dbReference type="ARBA" id="ARBA00022598"/>
    </source>
</evidence>
<dbReference type="InterPro" id="IPR007229">
    <property type="entry name" value="Nic_PRibTrfase-Fam"/>
</dbReference>
<dbReference type="AlphaFoldDB" id="A0AA41QBL2"/>
<dbReference type="GO" id="GO:0005829">
    <property type="term" value="C:cytosol"/>
    <property type="evidence" value="ECO:0007669"/>
    <property type="project" value="TreeGrafter"/>
</dbReference>
<comment type="pathway">
    <text evidence="1 9">Cofactor biosynthesis; NAD(+) biosynthesis; nicotinate D-ribonucleotide from nicotinate: step 1/1.</text>
</comment>
<keyword evidence="5 9" id="KW-0436">Ligase</keyword>
<dbReference type="Gene3D" id="3.20.140.10">
    <property type="entry name" value="nicotinate phosphoribosyltransferase"/>
    <property type="match status" value="1"/>
</dbReference>
<evidence type="ECO:0000256" key="2">
    <source>
        <dbReference type="ARBA" id="ARBA00010897"/>
    </source>
</evidence>
<comment type="caution">
    <text evidence="12">The sequence shown here is derived from an EMBL/GenBank/DDBJ whole genome shotgun (WGS) entry which is preliminary data.</text>
</comment>
<dbReference type="SUPFAM" id="SSF51690">
    <property type="entry name" value="Nicotinate/Quinolinate PRTase C-terminal domain-like"/>
    <property type="match status" value="1"/>
</dbReference>
<evidence type="ECO:0000256" key="10">
    <source>
        <dbReference type="SAM" id="MobiDB-lite"/>
    </source>
</evidence>
<dbReference type="Pfam" id="PF17767">
    <property type="entry name" value="NAPRTase_N"/>
    <property type="match status" value="1"/>
</dbReference>
<evidence type="ECO:0000256" key="7">
    <source>
        <dbReference type="ARBA" id="ARBA00022679"/>
    </source>
</evidence>
<dbReference type="SUPFAM" id="SSF54675">
    <property type="entry name" value="Nicotinate/Quinolinate PRTase N-terminal domain-like"/>
    <property type="match status" value="1"/>
</dbReference>
<dbReference type="NCBIfam" id="NF006698">
    <property type="entry name" value="PRK09243.1-5"/>
    <property type="match status" value="1"/>
</dbReference>
<dbReference type="InterPro" id="IPR040727">
    <property type="entry name" value="NAPRTase_N"/>
</dbReference>
<dbReference type="EC" id="6.3.4.21" evidence="3 9"/>
<keyword evidence="12" id="KW-0328">Glycosyltransferase</keyword>
<name>A0AA41QBL2_9MICO</name>
<gene>
    <name evidence="12" type="ORF">L1785_02195</name>
</gene>
<sequence length="457" mass="47942">MTASPLDLPAAPLPAVRPSVALLTDRYELTMLQAALADGTAHRHCVFEVFTRRLPPGRRYGVLAGTGRVLEALPHFRFGDAELAYLERADVVDARTLDFLAGYRFTGSVSGYAEGEAFFPGSPVLQVEGSFAEAVLLETLVLSILNFDSAIASAASRMTSAAVDRPILEMGARRANEQAAVAAARAAVIAGFAGTSNLEAGMRYGLETIGTAAHAFTLLHDDERSAFESQVAALGKGTTLLVDTYDVRRGVETAVDVAGTGLGAVRLDSGDLGVQAVEVRKQLDDLGAHRTRIVVTSDLDEYAIAALAAAPVDVYGVGTSLVTGSGAPTCGMVYKLVAREDASGVLKPVAKASANKITSGGRKAAARRYGDDGRAVEEVLVIGPEELVSVWTPDGEDLRPLLVPLVVEGAVDSRWVGAYGVQNAVATHRHSRAELPRGARRLSAGDPALPTTELRLG</sequence>
<dbReference type="GO" id="GO:0004516">
    <property type="term" value="F:nicotinate phosphoribosyltransferase activity"/>
    <property type="evidence" value="ECO:0007669"/>
    <property type="project" value="UniProtKB-UniRule"/>
</dbReference>
<evidence type="ECO:0000313" key="13">
    <source>
        <dbReference type="Proteomes" id="UP001165405"/>
    </source>
</evidence>
<comment type="PTM">
    <text evidence="9">Transiently phosphorylated on a His residue during the reaction cycle. Phosphorylation strongly increases the affinity for substrates and increases the rate of nicotinate D-ribonucleotide production. Dephosphorylation regenerates the low-affinity form of the enzyme, leading to product release.</text>
</comment>
<keyword evidence="13" id="KW-1185">Reference proteome</keyword>